<name>A0A6L5YPY3_9FIRM</name>
<sequence>MKEQLILRCEDTLDGIFTAIFDGFVYKNRESQPYEDQIRIAVGEEGNLQLFAKEITVETDSQKAAKTVYAIRTRLGQYVYQRVFYALCHYEEERASVVFGYLVRAFRFGIRIDEHLADSYVMRVMELSRKVSNECQKLYGFLRFRQLDQLLYAEFEPKCNAIPVIMEHFEDRYPNENFLIYDKKRKYALVHPAYKASFFVQEEEMPDIDAGERDEFEELWKRYFVTMEIKDRHNEACQGNLLPKWYRKEMLEFQ</sequence>
<protein>
    <submittedName>
        <fullName evidence="2">DNA metabolism protein</fullName>
    </submittedName>
</protein>
<keyword evidence="3" id="KW-1185">Reference proteome</keyword>
<evidence type="ECO:0000259" key="1">
    <source>
        <dbReference type="Pfam" id="PF13566"/>
    </source>
</evidence>
<evidence type="ECO:0000313" key="3">
    <source>
        <dbReference type="Proteomes" id="UP000474024"/>
    </source>
</evidence>
<dbReference type="InterPro" id="IPR025404">
    <property type="entry name" value="DUF4130"/>
</dbReference>
<accession>A0A6L5YPY3</accession>
<gene>
    <name evidence="2" type="ORF">FYJ75_05155</name>
</gene>
<organism evidence="2 3">
    <name type="scientific">Roseburia porci</name>
    <dbReference type="NCBI Taxonomy" id="2605790"/>
    <lineage>
        <taxon>Bacteria</taxon>
        <taxon>Bacillati</taxon>
        <taxon>Bacillota</taxon>
        <taxon>Clostridia</taxon>
        <taxon>Lachnospirales</taxon>
        <taxon>Lachnospiraceae</taxon>
        <taxon>Roseburia</taxon>
    </lineage>
</organism>
<dbReference type="Proteomes" id="UP000474024">
    <property type="component" value="Unassembled WGS sequence"/>
</dbReference>
<proteinExistence type="predicted"/>
<reference evidence="2 3" key="1">
    <citation type="submission" date="2019-08" db="EMBL/GenBank/DDBJ databases">
        <title>In-depth cultivation of the pig gut microbiome towards novel bacterial diversity and tailored functional studies.</title>
        <authorList>
            <person name="Wylensek D."/>
            <person name="Hitch T.C.A."/>
            <person name="Clavel T."/>
        </authorList>
    </citation>
    <scope>NUCLEOTIDE SEQUENCE [LARGE SCALE GENOMIC DNA]</scope>
    <source>
        <strain evidence="2 3">MUC/MUC-530-WT-4D</strain>
    </source>
</reference>
<comment type="caution">
    <text evidence="2">The sequence shown here is derived from an EMBL/GenBank/DDBJ whole genome shotgun (WGS) entry which is preliminary data.</text>
</comment>
<dbReference type="NCBIfam" id="TIGR03915">
    <property type="entry name" value="SAM_7_link_chp"/>
    <property type="match status" value="1"/>
</dbReference>
<dbReference type="InterPro" id="IPR023875">
    <property type="entry name" value="DNA_repair_put"/>
</dbReference>
<dbReference type="EMBL" id="VUNI01000006">
    <property type="protein sequence ID" value="MST74425.1"/>
    <property type="molecule type" value="Genomic_DNA"/>
</dbReference>
<dbReference type="AlphaFoldDB" id="A0A6L5YPY3"/>
<evidence type="ECO:0000313" key="2">
    <source>
        <dbReference type="EMBL" id="MST74425.1"/>
    </source>
</evidence>
<dbReference type="Pfam" id="PF13566">
    <property type="entry name" value="DUF4130"/>
    <property type="match status" value="1"/>
</dbReference>
<feature type="domain" description="DUF4130" evidence="1">
    <location>
        <begin position="93"/>
        <end position="252"/>
    </location>
</feature>
<dbReference type="RefSeq" id="WP_154429395.1">
    <property type="nucleotide sequence ID" value="NZ_VUNI01000006.1"/>
</dbReference>